<gene>
    <name evidence="1" type="ORF">VF724_15545</name>
</gene>
<evidence type="ECO:0000313" key="1">
    <source>
        <dbReference type="EMBL" id="MEB3103070.1"/>
    </source>
</evidence>
<organism evidence="1 2">
    <name type="scientific">Ferviditalea candida</name>
    <dbReference type="NCBI Taxonomy" id="3108399"/>
    <lineage>
        <taxon>Bacteria</taxon>
        <taxon>Bacillati</taxon>
        <taxon>Bacillota</taxon>
        <taxon>Bacilli</taxon>
        <taxon>Bacillales</taxon>
        <taxon>Paenibacillaceae</taxon>
        <taxon>Ferviditalea</taxon>
    </lineage>
</organism>
<reference evidence="1" key="1">
    <citation type="submission" date="2023-12" db="EMBL/GenBank/DDBJ databases">
        <title>Fervidustalea candida gen. nov., sp. nov., a novel member of the family Paenibacillaceae isolated from a geothermal area.</title>
        <authorList>
            <person name="Li W.-J."/>
            <person name="Jiao J.-Y."/>
            <person name="Chen Y."/>
        </authorList>
    </citation>
    <scope>NUCLEOTIDE SEQUENCE</scope>
    <source>
        <strain evidence="1">SYSU GA230002</strain>
    </source>
</reference>
<dbReference type="RefSeq" id="WP_371755197.1">
    <property type="nucleotide sequence ID" value="NZ_JAYJLD010000027.1"/>
</dbReference>
<sequence>MWHVVMYSAGIGSWSAAMRVAEKHGTDNLILLFTDVKHKLDQHPHRGEDQDAYRFLVEGAKVIGGRLEWISRGKHIWQTFEDNRYMGNSRVDPCSRELKREMAREWVEKHFKPDEVTLYIGIDWTEMHRCASNEKAWYPYKVEFPMCEQPYLVKSDMCRWAESLGVKRPRLYELGFSHNNCGGFCVKAGLGQFYNLLKTMPERYAYHESKQEELFSVLGKRVPFLRQTVNRKLRYLSLKEFREQVEAGNQIDMFDIGGCGCFGDVEEGDQYATVAG</sequence>
<dbReference type="Proteomes" id="UP001310386">
    <property type="component" value="Unassembled WGS sequence"/>
</dbReference>
<proteinExistence type="predicted"/>
<evidence type="ECO:0008006" key="3">
    <source>
        <dbReference type="Google" id="ProtNLM"/>
    </source>
</evidence>
<protein>
    <recommendedName>
        <fullName evidence="3">Phosphoadenosine phosphosulphate reductase domain-containing protein</fullName>
    </recommendedName>
</protein>
<comment type="caution">
    <text evidence="1">The sequence shown here is derived from an EMBL/GenBank/DDBJ whole genome shotgun (WGS) entry which is preliminary data.</text>
</comment>
<keyword evidence="2" id="KW-1185">Reference proteome</keyword>
<dbReference type="EMBL" id="JAYJLD010000027">
    <property type="protein sequence ID" value="MEB3103070.1"/>
    <property type="molecule type" value="Genomic_DNA"/>
</dbReference>
<accession>A0ABU5ZKQ1</accession>
<name>A0ABU5ZKQ1_9BACL</name>
<evidence type="ECO:0000313" key="2">
    <source>
        <dbReference type="Proteomes" id="UP001310386"/>
    </source>
</evidence>